<dbReference type="GO" id="GO:0009103">
    <property type="term" value="P:lipopolysaccharide biosynthetic process"/>
    <property type="evidence" value="ECO:0007669"/>
    <property type="project" value="UniProtKB-ARBA"/>
</dbReference>
<feature type="domain" description="Glycosyltransferase RgtA/B/C/D-like" evidence="9">
    <location>
        <begin position="67"/>
        <end position="227"/>
    </location>
</feature>
<keyword evidence="5 8" id="KW-0812">Transmembrane</keyword>
<keyword evidence="11" id="KW-1185">Reference proteome</keyword>
<dbReference type="GO" id="GO:0005886">
    <property type="term" value="C:plasma membrane"/>
    <property type="evidence" value="ECO:0007669"/>
    <property type="project" value="UniProtKB-SubCell"/>
</dbReference>
<feature type="transmembrane region" description="Helical" evidence="8">
    <location>
        <begin position="343"/>
        <end position="367"/>
    </location>
</feature>
<keyword evidence="6 8" id="KW-1133">Transmembrane helix</keyword>
<gene>
    <name evidence="10" type="ORF">EZJ19_01975</name>
</gene>
<feature type="transmembrane region" description="Helical" evidence="8">
    <location>
        <begin position="262"/>
        <end position="283"/>
    </location>
</feature>
<evidence type="ECO:0000256" key="2">
    <source>
        <dbReference type="ARBA" id="ARBA00022475"/>
    </source>
</evidence>
<name>A0A4R1BM49_9PROT</name>
<feature type="transmembrane region" description="Helical" evidence="8">
    <location>
        <begin position="320"/>
        <end position="336"/>
    </location>
</feature>
<dbReference type="RefSeq" id="WP_131444627.1">
    <property type="nucleotide sequence ID" value="NZ_SJZB01000010.1"/>
</dbReference>
<comment type="subcellular location">
    <subcellularLocation>
        <location evidence="1">Cell membrane</location>
        <topology evidence="1">Multi-pass membrane protein</topology>
    </subcellularLocation>
</comment>
<evidence type="ECO:0000259" key="9">
    <source>
        <dbReference type="Pfam" id="PF13231"/>
    </source>
</evidence>
<dbReference type="InterPro" id="IPR050297">
    <property type="entry name" value="LipidA_mod_glycosyltrf_83"/>
</dbReference>
<protein>
    <submittedName>
        <fullName evidence="10">Glycosyltransferase family 39 protein</fullName>
    </submittedName>
</protein>
<feature type="transmembrane region" description="Helical" evidence="8">
    <location>
        <begin position="206"/>
        <end position="228"/>
    </location>
</feature>
<evidence type="ECO:0000256" key="1">
    <source>
        <dbReference type="ARBA" id="ARBA00004651"/>
    </source>
</evidence>
<dbReference type="AlphaFoldDB" id="A0A4R1BM49"/>
<keyword evidence="2" id="KW-1003">Cell membrane</keyword>
<evidence type="ECO:0000256" key="4">
    <source>
        <dbReference type="ARBA" id="ARBA00022679"/>
    </source>
</evidence>
<feature type="transmembrane region" description="Helical" evidence="8">
    <location>
        <begin position="142"/>
        <end position="159"/>
    </location>
</feature>
<evidence type="ECO:0000256" key="3">
    <source>
        <dbReference type="ARBA" id="ARBA00022676"/>
    </source>
</evidence>
<reference evidence="10 11" key="1">
    <citation type="submission" date="2019-03" db="EMBL/GenBank/DDBJ databases">
        <title>Genome sequence of Thiobacillaceae bacterium LSR1, a sulfur-oxidizing bacterium isolated from freshwater sediment.</title>
        <authorList>
            <person name="Li S."/>
        </authorList>
    </citation>
    <scope>NUCLEOTIDE SEQUENCE [LARGE SCALE GENOMIC DNA]</scope>
    <source>
        <strain evidence="10 11">LSR1</strain>
    </source>
</reference>
<comment type="caution">
    <text evidence="10">The sequence shown here is derived from an EMBL/GenBank/DDBJ whole genome shotgun (WGS) entry which is preliminary data.</text>
</comment>
<dbReference type="GO" id="GO:0010041">
    <property type="term" value="P:response to iron(III) ion"/>
    <property type="evidence" value="ECO:0007669"/>
    <property type="project" value="TreeGrafter"/>
</dbReference>
<keyword evidence="3" id="KW-0328">Glycosyltransferase</keyword>
<feature type="transmembrane region" description="Helical" evidence="8">
    <location>
        <begin position="387"/>
        <end position="405"/>
    </location>
</feature>
<organism evidence="10 11">
    <name type="scientific">Parasulfuritortus cantonensis</name>
    <dbReference type="NCBI Taxonomy" id="2528202"/>
    <lineage>
        <taxon>Bacteria</taxon>
        <taxon>Pseudomonadati</taxon>
        <taxon>Pseudomonadota</taxon>
        <taxon>Betaproteobacteria</taxon>
        <taxon>Nitrosomonadales</taxon>
        <taxon>Thiobacillaceae</taxon>
        <taxon>Parasulfuritortus</taxon>
    </lineage>
</organism>
<evidence type="ECO:0000313" key="10">
    <source>
        <dbReference type="EMBL" id="TCJ18503.1"/>
    </source>
</evidence>
<dbReference type="EMBL" id="SJZB01000010">
    <property type="protein sequence ID" value="TCJ18503.1"/>
    <property type="molecule type" value="Genomic_DNA"/>
</dbReference>
<proteinExistence type="predicted"/>
<evidence type="ECO:0000256" key="7">
    <source>
        <dbReference type="ARBA" id="ARBA00023136"/>
    </source>
</evidence>
<sequence length="513" mass="56419">MTDRMGLWPVRWDARLLLAVLVLFPFLGLGTPPLFDLDEGAFTASTTEMFLRGDFLSSYLLGEPRYDKPILIYWLQAASVTLFGHGEFAWRLPSALASSAWILATYAFATRVIGRSAGLTAALVIATAAGLAVITRAATADALLNLWLACAGYATWLWMREDDRRWLYAAWLAMALGFLTKGPVALVIPGGAMFLWCASLGEWRRFLAWALPLGPILLFLAVAAPWFIAQTFIEGPGFLAGFFLKHNLSRFDTPMEGHGGNYFYYVPVVLVSLLPHTGLLLAALGRLRAVWQDTLLRYGLLWFLVAFVLFSFSGTKLPHYVYYGYGGLVLVLAAMAERPGRRWLILIPAPLMFGLLLAMPAILAAVAGKLKPDDRLLLTGLPDAFGAAYWLWCGAALLLSLAFLVLRRIDTTRALRLNGLLAGVAMAAFLIPIVGQVQQAPIRNAARLAHDYPGELVLYGIDTPSFQTYAGRAVRKRAPHSGDLVLTRESRLAKLPGAEPVYRERGYVLARMP</sequence>
<feature type="transmembrane region" description="Helical" evidence="8">
    <location>
        <begin position="295"/>
        <end position="314"/>
    </location>
</feature>
<dbReference type="OrthoDB" id="9775035at2"/>
<dbReference type="Pfam" id="PF13231">
    <property type="entry name" value="PMT_2"/>
    <property type="match status" value="1"/>
</dbReference>
<evidence type="ECO:0000313" key="11">
    <source>
        <dbReference type="Proteomes" id="UP000295443"/>
    </source>
</evidence>
<keyword evidence="7 8" id="KW-0472">Membrane</keyword>
<dbReference type="InterPro" id="IPR038731">
    <property type="entry name" value="RgtA/B/C-like"/>
</dbReference>
<evidence type="ECO:0000256" key="5">
    <source>
        <dbReference type="ARBA" id="ARBA00022692"/>
    </source>
</evidence>
<accession>A0A4R1BM49</accession>
<feature type="transmembrane region" description="Helical" evidence="8">
    <location>
        <begin position="171"/>
        <end position="194"/>
    </location>
</feature>
<dbReference type="PANTHER" id="PTHR33908">
    <property type="entry name" value="MANNOSYLTRANSFERASE YKCB-RELATED"/>
    <property type="match status" value="1"/>
</dbReference>
<feature type="transmembrane region" description="Helical" evidence="8">
    <location>
        <begin position="119"/>
        <end position="135"/>
    </location>
</feature>
<dbReference type="GO" id="GO:0016763">
    <property type="term" value="F:pentosyltransferase activity"/>
    <property type="evidence" value="ECO:0007669"/>
    <property type="project" value="TreeGrafter"/>
</dbReference>
<evidence type="ECO:0000256" key="8">
    <source>
        <dbReference type="SAM" id="Phobius"/>
    </source>
</evidence>
<dbReference type="Proteomes" id="UP000295443">
    <property type="component" value="Unassembled WGS sequence"/>
</dbReference>
<feature type="transmembrane region" description="Helical" evidence="8">
    <location>
        <begin position="417"/>
        <end position="435"/>
    </location>
</feature>
<keyword evidence="4 10" id="KW-0808">Transferase</keyword>
<evidence type="ECO:0000256" key="6">
    <source>
        <dbReference type="ARBA" id="ARBA00022989"/>
    </source>
</evidence>
<dbReference type="PANTHER" id="PTHR33908:SF3">
    <property type="entry name" value="UNDECAPRENYL PHOSPHATE-ALPHA-4-AMINO-4-DEOXY-L-ARABINOSE ARABINOSYL TRANSFERASE"/>
    <property type="match status" value="1"/>
</dbReference>